<evidence type="ECO:0000256" key="4">
    <source>
        <dbReference type="PROSITE-ProRule" id="PRU00433"/>
    </source>
</evidence>
<proteinExistence type="predicted"/>
<dbReference type="Pfam" id="PF00034">
    <property type="entry name" value="Cytochrom_C"/>
    <property type="match status" value="1"/>
</dbReference>
<keyword evidence="2 4" id="KW-0479">Metal-binding</keyword>
<dbReference type="PROSITE" id="PS51257">
    <property type="entry name" value="PROKAR_LIPOPROTEIN"/>
    <property type="match status" value="1"/>
</dbReference>
<evidence type="ECO:0000256" key="3">
    <source>
        <dbReference type="ARBA" id="ARBA00023004"/>
    </source>
</evidence>
<keyword evidence="8" id="KW-1185">Reference proteome</keyword>
<dbReference type="InterPro" id="IPR051200">
    <property type="entry name" value="Host-pathogen_enzymatic-act"/>
</dbReference>
<dbReference type="InterPro" id="IPR009056">
    <property type="entry name" value="Cyt_c-like_dom"/>
</dbReference>
<gene>
    <name evidence="7" type="ORF">LZC94_37605</name>
</gene>
<dbReference type="Gene3D" id="1.10.760.10">
    <property type="entry name" value="Cytochrome c-like domain"/>
    <property type="match status" value="2"/>
</dbReference>
<dbReference type="SUPFAM" id="SSF46626">
    <property type="entry name" value="Cytochrome c"/>
    <property type="match status" value="2"/>
</dbReference>
<evidence type="ECO:0000313" key="7">
    <source>
        <dbReference type="EMBL" id="WXB13548.1"/>
    </source>
</evidence>
<keyword evidence="3 4" id="KW-0408">Iron</keyword>
<dbReference type="EMBL" id="CP089984">
    <property type="protein sequence ID" value="WXB13548.1"/>
    <property type="molecule type" value="Genomic_DNA"/>
</dbReference>
<dbReference type="PROSITE" id="PS51007">
    <property type="entry name" value="CYTC"/>
    <property type="match status" value="2"/>
</dbReference>
<dbReference type="RefSeq" id="WP_394823160.1">
    <property type="nucleotide sequence ID" value="NZ_CP089984.1"/>
</dbReference>
<dbReference type="Gene3D" id="2.130.10.10">
    <property type="entry name" value="YVTN repeat-like/Quinoprotein amine dehydrogenase"/>
    <property type="match status" value="1"/>
</dbReference>
<dbReference type="PANTHER" id="PTHR47197:SF3">
    <property type="entry name" value="DIHYDRO-HEME D1 DEHYDROGENASE"/>
    <property type="match status" value="1"/>
</dbReference>
<keyword evidence="5" id="KW-0732">Signal</keyword>
<protein>
    <recommendedName>
        <fullName evidence="6">Cytochrome c domain-containing protein</fullName>
    </recommendedName>
</protein>
<dbReference type="InterPro" id="IPR015943">
    <property type="entry name" value="WD40/YVTN_repeat-like_dom_sf"/>
</dbReference>
<dbReference type="InterPro" id="IPR036909">
    <property type="entry name" value="Cyt_c-like_dom_sf"/>
</dbReference>
<reference evidence="7 8" key="1">
    <citation type="submission" date="2021-12" db="EMBL/GenBank/DDBJ databases">
        <title>Discovery of the Pendulisporaceae a myxobacterial family with distinct sporulation behavior and unique specialized metabolism.</title>
        <authorList>
            <person name="Garcia R."/>
            <person name="Popoff A."/>
            <person name="Bader C.D."/>
            <person name="Loehr J."/>
            <person name="Walesch S."/>
            <person name="Walt C."/>
            <person name="Boldt J."/>
            <person name="Bunk B."/>
            <person name="Haeckl F.J.F.P.J."/>
            <person name="Gunesch A.P."/>
            <person name="Birkelbach J."/>
            <person name="Nuebel U."/>
            <person name="Pietschmann T."/>
            <person name="Bach T."/>
            <person name="Mueller R."/>
        </authorList>
    </citation>
    <scope>NUCLEOTIDE SEQUENCE [LARGE SCALE GENOMIC DNA]</scope>
    <source>
        <strain evidence="7 8">MSr11954</strain>
    </source>
</reference>
<sequence>MARWPQSAALGIGVFATIVAGAACSAGPAGSRGTLARAPTKVHACARTQPHVGAVGYAAALPDGRRERVREGSQVVLATLGPALLAYVADEDDGTIHVVDVQTMQERTTFDAGGTPAQMVMTADHRLVVALRDKAQIKVFEPADSAVGAMSERCAVDTAAEPVALTVSPDDRTVLVTSGWGHALAAFDARDLRRKFEAELPREPRGVVVSDDGTKAYVAHAVGSAMSVVELEEPAHRVRSIALKGREERPAKVRVRFARDLGNKVKKVADEPRERTSCQGFALAKSVTPEGRILAPQVLVESGDTTVQSSGYGAENGRAAEISDVAVVDQGTGNVLPASLSVRPPLAGGPKEDGECLLPRAAAVDPVRGSLFVTCVGSDSLIEYDAASSAPHHVQLRRWPLASGPTGLAIDWAAGRAIVWSQFDRVLSAVSLGRGLEQELAAAGQPVIRVSLSRRSAQPETADLAAGRRLFHMSGDSRISSDGRACASCHPDGRDDAITWATPDGPRQTPMLAGRLTGTAPYAWNGSGKDLTEHLSHTFGRLRGNGLDARELDALLAYITQMTPPPSAVAADAAQRARVARGSQIFHSAEAECASCHGAGGVLPDGVKHDATGQPAMEFDTPSLRFVGGSAPYFHDGRYASLRALLVESDGKMGKVSHLSPADLDALEAYVRSL</sequence>
<evidence type="ECO:0000313" key="8">
    <source>
        <dbReference type="Proteomes" id="UP001370348"/>
    </source>
</evidence>
<feature type="chain" id="PRO_5045191835" description="Cytochrome c domain-containing protein" evidence="5">
    <location>
        <begin position="23"/>
        <end position="674"/>
    </location>
</feature>
<dbReference type="PANTHER" id="PTHR47197">
    <property type="entry name" value="PROTEIN NIRF"/>
    <property type="match status" value="1"/>
</dbReference>
<accession>A0ABZ2LRL6</accession>
<evidence type="ECO:0000256" key="2">
    <source>
        <dbReference type="ARBA" id="ARBA00022723"/>
    </source>
</evidence>
<organism evidence="7 8">
    <name type="scientific">Pendulispora albinea</name>
    <dbReference type="NCBI Taxonomy" id="2741071"/>
    <lineage>
        <taxon>Bacteria</taxon>
        <taxon>Pseudomonadati</taxon>
        <taxon>Myxococcota</taxon>
        <taxon>Myxococcia</taxon>
        <taxon>Myxococcales</taxon>
        <taxon>Sorangiineae</taxon>
        <taxon>Pendulisporaceae</taxon>
        <taxon>Pendulispora</taxon>
    </lineage>
</organism>
<keyword evidence="1 4" id="KW-0349">Heme</keyword>
<evidence type="ECO:0000256" key="5">
    <source>
        <dbReference type="SAM" id="SignalP"/>
    </source>
</evidence>
<evidence type="ECO:0000259" key="6">
    <source>
        <dbReference type="PROSITE" id="PS51007"/>
    </source>
</evidence>
<dbReference type="SUPFAM" id="SSF50969">
    <property type="entry name" value="YVTN repeat-like/Quinoprotein amine dehydrogenase"/>
    <property type="match status" value="1"/>
</dbReference>
<feature type="domain" description="Cytochrome c" evidence="6">
    <location>
        <begin position="462"/>
        <end position="563"/>
    </location>
</feature>
<dbReference type="InterPro" id="IPR011044">
    <property type="entry name" value="Quino_amine_DH_bsu"/>
</dbReference>
<evidence type="ECO:0000256" key="1">
    <source>
        <dbReference type="ARBA" id="ARBA00022617"/>
    </source>
</evidence>
<feature type="signal peptide" evidence="5">
    <location>
        <begin position="1"/>
        <end position="22"/>
    </location>
</feature>
<name>A0ABZ2LRL6_9BACT</name>
<dbReference type="Proteomes" id="UP001370348">
    <property type="component" value="Chromosome"/>
</dbReference>
<feature type="domain" description="Cytochrome c" evidence="6">
    <location>
        <begin position="577"/>
        <end position="674"/>
    </location>
</feature>